<feature type="signal peptide" evidence="1">
    <location>
        <begin position="1"/>
        <end position="20"/>
    </location>
</feature>
<keyword evidence="3" id="KW-1185">Reference proteome</keyword>
<evidence type="ECO:0008006" key="4">
    <source>
        <dbReference type="Google" id="ProtNLM"/>
    </source>
</evidence>
<keyword evidence="1" id="KW-0732">Signal</keyword>
<dbReference type="Proteomes" id="UP000297258">
    <property type="component" value="Unassembled WGS sequence"/>
</dbReference>
<dbReference type="EMBL" id="SPUM01000039">
    <property type="protein sequence ID" value="TFW33502.1"/>
    <property type="molecule type" value="Genomic_DNA"/>
</dbReference>
<dbReference type="OrthoDB" id="8810223at2"/>
<gene>
    <name evidence="2" type="ORF">E4O92_06655</name>
</gene>
<comment type="caution">
    <text evidence="2">The sequence shown here is derived from an EMBL/GenBank/DDBJ whole genome shotgun (WGS) entry which is preliminary data.</text>
</comment>
<proteinExistence type="predicted"/>
<accession>A0A4Y9T2W8</accession>
<dbReference type="RefSeq" id="WP_135188977.1">
    <property type="nucleotide sequence ID" value="NZ_SPUM01000039.1"/>
</dbReference>
<name>A0A4Y9T2W8_9BURK</name>
<protein>
    <recommendedName>
        <fullName evidence="4">Transmembrane protein</fullName>
    </recommendedName>
</protein>
<organism evidence="2 3">
    <name type="scientific">Massilia horti</name>
    <dbReference type="NCBI Taxonomy" id="2562153"/>
    <lineage>
        <taxon>Bacteria</taxon>
        <taxon>Pseudomonadati</taxon>
        <taxon>Pseudomonadota</taxon>
        <taxon>Betaproteobacteria</taxon>
        <taxon>Burkholderiales</taxon>
        <taxon>Oxalobacteraceae</taxon>
        <taxon>Telluria group</taxon>
        <taxon>Massilia</taxon>
    </lineage>
</organism>
<dbReference type="AlphaFoldDB" id="A0A4Y9T2W8"/>
<evidence type="ECO:0000313" key="2">
    <source>
        <dbReference type="EMBL" id="TFW33502.1"/>
    </source>
</evidence>
<feature type="chain" id="PRO_5021493521" description="Transmembrane protein" evidence="1">
    <location>
        <begin position="21"/>
        <end position="201"/>
    </location>
</feature>
<evidence type="ECO:0000313" key="3">
    <source>
        <dbReference type="Proteomes" id="UP000297258"/>
    </source>
</evidence>
<evidence type="ECO:0000256" key="1">
    <source>
        <dbReference type="SAM" id="SignalP"/>
    </source>
</evidence>
<reference evidence="2 3" key="1">
    <citation type="submission" date="2019-03" db="EMBL/GenBank/DDBJ databases">
        <title>Draft genome of Massilia hortus sp. nov., a novel bacterial species of the Oxalobacteraceae family.</title>
        <authorList>
            <person name="Peta V."/>
            <person name="Raths R."/>
            <person name="Bucking H."/>
        </authorList>
    </citation>
    <scope>NUCLEOTIDE SEQUENCE [LARGE SCALE GENOMIC DNA]</scope>
    <source>
        <strain evidence="2 3">ONC3</strain>
    </source>
</reference>
<sequence length="201" mass="21842">MKRILATLTLLIAAQWNLCAARDVTLEISSWPEARPCDACVTLQFGVVEMRLPIKLIGRIFISGNEGTAVHLLPEGALDGRNSVLLLSTSRAAYVGKYQALGLASANSMPSDEFFDLLGRSARPGEPLAKIRQVEGIDIAERYVKATKGPVHAYWIQAAPQNSQHLHFVIDGTDMIYSVVGAITPQMYTAILTGLAIRPEP</sequence>